<evidence type="ECO:0000256" key="2">
    <source>
        <dbReference type="ARBA" id="ARBA00022692"/>
    </source>
</evidence>
<keyword evidence="4 6" id="KW-0472">Membrane</keyword>
<keyword evidence="2 6" id="KW-0812">Transmembrane</keyword>
<dbReference type="PANTHER" id="PTHR11040:SF203">
    <property type="entry name" value="FI18611P1-RELATED"/>
    <property type="match status" value="1"/>
</dbReference>
<protein>
    <recommendedName>
        <fullName evidence="9">Fe2+/zn2+ regulated transporter</fullName>
    </recommendedName>
</protein>
<comment type="caution">
    <text evidence="7">The sequence shown here is derived from an EMBL/GenBank/DDBJ whole genome shotgun (WGS) entry which is preliminary data.</text>
</comment>
<feature type="transmembrane region" description="Helical" evidence="6">
    <location>
        <begin position="155"/>
        <end position="174"/>
    </location>
</feature>
<dbReference type="Proteomes" id="UP001445076">
    <property type="component" value="Unassembled WGS sequence"/>
</dbReference>
<evidence type="ECO:0000256" key="4">
    <source>
        <dbReference type="ARBA" id="ARBA00023136"/>
    </source>
</evidence>
<feature type="region of interest" description="Disordered" evidence="5">
    <location>
        <begin position="178"/>
        <end position="203"/>
    </location>
</feature>
<reference evidence="7 8" key="1">
    <citation type="journal article" date="2024" name="BMC Genomics">
        <title>Genome assembly of redclaw crayfish (Cherax quadricarinatus) provides insights into its immune adaptation and hypoxia tolerance.</title>
        <authorList>
            <person name="Liu Z."/>
            <person name="Zheng J."/>
            <person name="Li H."/>
            <person name="Fang K."/>
            <person name="Wang S."/>
            <person name="He J."/>
            <person name="Zhou D."/>
            <person name="Weng S."/>
            <person name="Chi M."/>
            <person name="Gu Z."/>
            <person name="He J."/>
            <person name="Li F."/>
            <person name="Wang M."/>
        </authorList>
    </citation>
    <scope>NUCLEOTIDE SEQUENCE [LARGE SCALE GENOMIC DNA]</scope>
    <source>
        <strain evidence="7">ZL_2023a</strain>
    </source>
</reference>
<evidence type="ECO:0000313" key="8">
    <source>
        <dbReference type="Proteomes" id="UP001445076"/>
    </source>
</evidence>
<dbReference type="PANTHER" id="PTHR11040">
    <property type="entry name" value="ZINC/IRON TRANSPORTER"/>
    <property type="match status" value="1"/>
</dbReference>
<feature type="compositionally biased region" description="Basic and acidic residues" evidence="5">
    <location>
        <begin position="185"/>
        <end position="198"/>
    </location>
</feature>
<accession>A0AAW0Y205</accession>
<feature type="transmembrane region" description="Helical" evidence="6">
    <location>
        <begin position="121"/>
        <end position="143"/>
    </location>
</feature>
<keyword evidence="3 6" id="KW-1133">Transmembrane helix</keyword>
<sequence>HHHHHGGPGHSHLGISKLGNKGIAFNLRSLLVILALSFHSVFEGLAVGLQENEVDVWYLFGAISAHKFVIAFCMGLELLAGGTAAGLMVVYMVVFALVSPLGIAIGIVVTENVTSELGGHLVAITILQGLAGGTILYVTFFEVLERERGRAGGRLLKFLFVVLGFAVMASLEAIGGHSHGPNNGHSHDDHNHEGHSHEGPLNTTALTSTESIIDHQDHDHNHDHNHQGH</sequence>
<feature type="transmembrane region" description="Helical" evidence="6">
    <location>
        <begin position="56"/>
        <end position="76"/>
    </location>
</feature>
<dbReference type="EMBL" id="JARKIK010000019">
    <property type="protein sequence ID" value="KAK8745416.1"/>
    <property type="molecule type" value="Genomic_DNA"/>
</dbReference>
<comment type="subcellular location">
    <subcellularLocation>
        <location evidence="1">Membrane</location>
        <topology evidence="1">Multi-pass membrane protein</topology>
    </subcellularLocation>
</comment>
<evidence type="ECO:0000256" key="6">
    <source>
        <dbReference type="SAM" id="Phobius"/>
    </source>
</evidence>
<dbReference type="Pfam" id="PF02535">
    <property type="entry name" value="Zip"/>
    <property type="match status" value="1"/>
</dbReference>
<dbReference type="AlphaFoldDB" id="A0AAW0Y205"/>
<feature type="transmembrane region" description="Helical" evidence="6">
    <location>
        <begin position="88"/>
        <end position="109"/>
    </location>
</feature>
<evidence type="ECO:0000313" key="7">
    <source>
        <dbReference type="EMBL" id="KAK8745416.1"/>
    </source>
</evidence>
<feature type="non-terminal residue" evidence="7">
    <location>
        <position position="1"/>
    </location>
</feature>
<evidence type="ECO:0000256" key="1">
    <source>
        <dbReference type="ARBA" id="ARBA00004141"/>
    </source>
</evidence>
<proteinExistence type="predicted"/>
<dbReference type="InterPro" id="IPR003689">
    <property type="entry name" value="ZIP"/>
</dbReference>
<dbReference type="GO" id="GO:0005886">
    <property type="term" value="C:plasma membrane"/>
    <property type="evidence" value="ECO:0007669"/>
    <property type="project" value="TreeGrafter"/>
</dbReference>
<gene>
    <name evidence="7" type="ORF">OTU49_000180</name>
</gene>
<evidence type="ECO:0000256" key="3">
    <source>
        <dbReference type="ARBA" id="ARBA00022989"/>
    </source>
</evidence>
<evidence type="ECO:0008006" key="9">
    <source>
        <dbReference type="Google" id="ProtNLM"/>
    </source>
</evidence>
<dbReference type="GO" id="GO:0005385">
    <property type="term" value="F:zinc ion transmembrane transporter activity"/>
    <property type="evidence" value="ECO:0007669"/>
    <property type="project" value="TreeGrafter"/>
</dbReference>
<organism evidence="7 8">
    <name type="scientific">Cherax quadricarinatus</name>
    <name type="common">Australian red claw crayfish</name>
    <dbReference type="NCBI Taxonomy" id="27406"/>
    <lineage>
        <taxon>Eukaryota</taxon>
        <taxon>Metazoa</taxon>
        <taxon>Ecdysozoa</taxon>
        <taxon>Arthropoda</taxon>
        <taxon>Crustacea</taxon>
        <taxon>Multicrustacea</taxon>
        <taxon>Malacostraca</taxon>
        <taxon>Eumalacostraca</taxon>
        <taxon>Eucarida</taxon>
        <taxon>Decapoda</taxon>
        <taxon>Pleocyemata</taxon>
        <taxon>Astacidea</taxon>
        <taxon>Parastacoidea</taxon>
        <taxon>Parastacidae</taxon>
        <taxon>Cherax</taxon>
    </lineage>
</organism>
<evidence type="ECO:0000256" key="5">
    <source>
        <dbReference type="SAM" id="MobiDB-lite"/>
    </source>
</evidence>
<name>A0AAW0Y205_CHEQU</name>
<keyword evidence="8" id="KW-1185">Reference proteome</keyword>